<proteinExistence type="predicted"/>
<evidence type="ECO:0000313" key="1">
    <source>
        <dbReference type="EMBL" id="WCO00245.1"/>
    </source>
</evidence>
<dbReference type="Proteomes" id="UP001202717">
    <property type="component" value="Chromosome"/>
</dbReference>
<gene>
    <name evidence="1" type="ORF">MUN68_009175</name>
</gene>
<organism evidence="1 2">
    <name type="scientific">Psychroserpens ponticola</name>
    <dbReference type="NCBI Taxonomy" id="2932268"/>
    <lineage>
        <taxon>Bacteria</taxon>
        <taxon>Pseudomonadati</taxon>
        <taxon>Bacteroidota</taxon>
        <taxon>Flavobacteriia</taxon>
        <taxon>Flavobacteriales</taxon>
        <taxon>Flavobacteriaceae</taxon>
        <taxon>Psychroserpens</taxon>
    </lineage>
</organism>
<evidence type="ECO:0000313" key="2">
    <source>
        <dbReference type="Proteomes" id="UP001202717"/>
    </source>
</evidence>
<dbReference type="EMBL" id="CP116221">
    <property type="protein sequence ID" value="WCO00245.1"/>
    <property type="molecule type" value="Genomic_DNA"/>
</dbReference>
<keyword evidence="2" id="KW-1185">Reference proteome</keyword>
<accession>A0ABY7RU93</accession>
<protein>
    <recommendedName>
        <fullName evidence="3">DUF4252 domain-containing protein</fullName>
    </recommendedName>
</protein>
<sequence>MKKIIICIILISIAENTFSQQLDFPFLNKLTKISIDEVDDYMINYYGYEKIESKSETNVMTYGRYYNHDLDNSIMISISFKDDKPNTLELLIAKNFDIQTIKKELIKRGYKKQSLIDFKFVTFKKEKSTVLVSIIPNEFGKSKIRFISES</sequence>
<reference evidence="1 2" key="1">
    <citation type="submission" date="2023-01" db="EMBL/GenBank/DDBJ databases">
        <title>Psychroserpens ponticola sp. nov., isolated from seawater.</title>
        <authorList>
            <person name="Kristyanto S."/>
            <person name="Jung J."/>
            <person name="Kim J.M."/>
            <person name="Jeon C.O."/>
        </authorList>
    </citation>
    <scope>NUCLEOTIDE SEQUENCE [LARGE SCALE GENOMIC DNA]</scope>
    <source>
        <strain evidence="1 2">MSW6</strain>
    </source>
</reference>
<name>A0ABY7RU93_9FLAO</name>
<dbReference type="RefSeq" id="WP_249997340.1">
    <property type="nucleotide sequence ID" value="NZ_CP116221.1"/>
</dbReference>
<evidence type="ECO:0008006" key="3">
    <source>
        <dbReference type="Google" id="ProtNLM"/>
    </source>
</evidence>